<dbReference type="EMBL" id="CP002278">
    <property type="protein sequence ID" value="ADP77407.1"/>
    <property type="molecule type" value="Genomic_DNA"/>
</dbReference>
<dbReference type="Gene3D" id="1.10.10.60">
    <property type="entry name" value="Homeodomain-like"/>
    <property type="match status" value="2"/>
</dbReference>
<dbReference type="Pfam" id="PF02796">
    <property type="entry name" value="HTH_7"/>
    <property type="match status" value="1"/>
</dbReference>
<protein>
    <submittedName>
        <fullName evidence="2">Resolvase helix-turn-helix domain protein</fullName>
    </submittedName>
</protein>
<dbReference type="Proteomes" id="UP000002315">
    <property type="component" value="Chromosome"/>
</dbReference>
<dbReference type="KEGG" id="mfv:Mfer_0608"/>
<dbReference type="InterPro" id="IPR009057">
    <property type="entry name" value="Homeodomain-like_sf"/>
</dbReference>
<dbReference type="InterPro" id="IPR006120">
    <property type="entry name" value="Resolvase_HTH_dom"/>
</dbReference>
<evidence type="ECO:0000313" key="3">
    <source>
        <dbReference type="Proteomes" id="UP000002315"/>
    </source>
</evidence>
<feature type="domain" description="Resolvase HTH" evidence="1">
    <location>
        <begin position="62"/>
        <end position="100"/>
    </location>
</feature>
<reference evidence="2 3" key="1">
    <citation type="journal article" date="2010" name="Stand. Genomic Sci.">
        <title>Complete genome sequence of Methanothermus fervidus type strain (V24S).</title>
        <authorList>
            <person name="Anderson I."/>
            <person name="Djao O.D."/>
            <person name="Misra M."/>
            <person name="Chertkov O."/>
            <person name="Nolan M."/>
            <person name="Lucas S."/>
            <person name="Lapidus A."/>
            <person name="Del Rio T.G."/>
            <person name="Tice H."/>
            <person name="Cheng J.F."/>
            <person name="Tapia R."/>
            <person name="Han C."/>
            <person name="Goodwin L."/>
            <person name="Pitluck S."/>
            <person name="Liolios K."/>
            <person name="Ivanova N."/>
            <person name="Mavromatis K."/>
            <person name="Mikhailova N."/>
            <person name="Pati A."/>
            <person name="Brambilla E."/>
            <person name="Chen A."/>
            <person name="Palaniappan K."/>
            <person name="Land M."/>
            <person name="Hauser L."/>
            <person name="Chang Y.J."/>
            <person name="Jeffries C.D."/>
            <person name="Sikorski J."/>
            <person name="Spring S."/>
            <person name="Rohde M."/>
            <person name="Eichinger K."/>
            <person name="Huber H."/>
            <person name="Wirth R."/>
            <person name="Goker M."/>
            <person name="Detter J.C."/>
            <person name="Woyke T."/>
            <person name="Bristow J."/>
            <person name="Eisen J.A."/>
            <person name="Markowitz V."/>
            <person name="Hugenholtz P."/>
            <person name="Klenk H.P."/>
            <person name="Kyrpides N.C."/>
        </authorList>
    </citation>
    <scope>NUCLEOTIDE SEQUENCE [LARGE SCALE GENOMIC DNA]</scope>
    <source>
        <strain evidence="3">ATCC 43054 / DSM 2088 / JCM 10308 / V24 S</strain>
    </source>
</reference>
<dbReference type="GO" id="GO:0003677">
    <property type="term" value="F:DNA binding"/>
    <property type="evidence" value="ECO:0007669"/>
    <property type="project" value="InterPro"/>
</dbReference>
<keyword evidence="3" id="KW-1185">Reference proteome</keyword>
<proteinExistence type="predicted"/>
<organism evidence="2 3">
    <name type="scientific">Methanothermus fervidus (strain ATCC 43054 / DSM 2088 / JCM 10308 / V24 S)</name>
    <dbReference type="NCBI Taxonomy" id="523846"/>
    <lineage>
        <taxon>Archaea</taxon>
        <taxon>Methanobacteriati</taxon>
        <taxon>Methanobacteriota</taxon>
        <taxon>Methanomada group</taxon>
        <taxon>Methanobacteria</taxon>
        <taxon>Methanobacteriales</taxon>
        <taxon>Methanothermaceae</taxon>
        <taxon>Methanothermus</taxon>
    </lineage>
</organism>
<accession>E3GYM5</accession>
<sequence>MARKIHVTKPLTIKTITELLEKNPDLEEITCPASLYRRISPKYIKALKELGVKVRATKRGRGRPRKYSEKDKAMVNRLLKKGKTPKEVSKIMNIPLKTVYYLKGNLKLKRGKKPKYTKETRLKVKKMAKKGVSAREISKKMNIPLRTVYYILRSE</sequence>
<dbReference type="OrthoDB" id="85471at2157"/>
<dbReference type="GO" id="GO:0000150">
    <property type="term" value="F:DNA strand exchange activity"/>
    <property type="evidence" value="ECO:0007669"/>
    <property type="project" value="InterPro"/>
</dbReference>
<dbReference type="STRING" id="523846.Mfer_0608"/>
<gene>
    <name evidence="2" type="ordered locus">Mfer_0608</name>
</gene>
<dbReference type="HOGENOM" id="CLU_1665529_0_0_2"/>
<name>E3GYM5_METFV</name>
<evidence type="ECO:0000259" key="1">
    <source>
        <dbReference type="Pfam" id="PF02796"/>
    </source>
</evidence>
<dbReference type="SUPFAM" id="SSF46689">
    <property type="entry name" value="Homeodomain-like"/>
    <property type="match status" value="2"/>
</dbReference>
<dbReference type="AlphaFoldDB" id="E3GYM5"/>
<evidence type="ECO:0000313" key="2">
    <source>
        <dbReference type="EMBL" id="ADP77407.1"/>
    </source>
</evidence>